<evidence type="ECO:0000256" key="7">
    <source>
        <dbReference type="ARBA" id="ARBA00023186"/>
    </source>
</evidence>
<dbReference type="InterPro" id="IPR000297">
    <property type="entry name" value="PPIase_PpiC"/>
</dbReference>
<keyword evidence="4 12" id="KW-0812">Transmembrane</keyword>
<dbReference type="Pfam" id="PF00639">
    <property type="entry name" value="Rotamase"/>
    <property type="match status" value="1"/>
</dbReference>
<dbReference type="SUPFAM" id="SSF54534">
    <property type="entry name" value="FKBP-like"/>
    <property type="match status" value="1"/>
</dbReference>
<comment type="similarity">
    <text evidence="8">Belongs to the PpiD chaperone family.</text>
</comment>
<keyword evidence="11 14" id="KW-0413">Isomerase</keyword>
<dbReference type="Proteomes" id="UP000623419">
    <property type="component" value="Unassembled WGS sequence"/>
</dbReference>
<dbReference type="PANTHER" id="PTHR47529">
    <property type="entry name" value="PEPTIDYL-PROLYL CIS-TRANS ISOMERASE D"/>
    <property type="match status" value="1"/>
</dbReference>
<dbReference type="SUPFAM" id="SSF109998">
    <property type="entry name" value="Triger factor/SurA peptide-binding domain-like"/>
    <property type="match status" value="1"/>
</dbReference>
<dbReference type="Gene3D" id="3.10.50.40">
    <property type="match status" value="1"/>
</dbReference>
<evidence type="ECO:0000256" key="12">
    <source>
        <dbReference type="SAM" id="Phobius"/>
    </source>
</evidence>
<keyword evidence="11" id="KW-0697">Rotamase</keyword>
<dbReference type="PROSITE" id="PS01096">
    <property type="entry name" value="PPIC_PPIASE_1"/>
    <property type="match status" value="1"/>
</dbReference>
<comment type="subcellular location">
    <subcellularLocation>
        <location evidence="1">Cell inner membrane</location>
        <topology evidence="1">Single-pass type II membrane protein</topology>
        <orientation evidence="1">Periplasmic side</orientation>
    </subcellularLocation>
</comment>
<dbReference type="PROSITE" id="PS50198">
    <property type="entry name" value="PPIC_PPIASE_2"/>
    <property type="match status" value="1"/>
</dbReference>
<evidence type="ECO:0000313" key="15">
    <source>
        <dbReference type="Proteomes" id="UP000623419"/>
    </source>
</evidence>
<keyword evidence="3" id="KW-0997">Cell inner membrane</keyword>
<feature type="transmembrane region" description="Helical" evidence="12">
    <location>
        <begin position="12"/>
        <end position="30"/>
    </location>
</feature>
<evidence type="ECO:0000256" key="10">
    <source>
        <dbReference type="ARBA" id="ARBA00042775"/>
    </source>
</evidence>
<dbReference type="InterPro" id="IPR046357">
    <property type="entry name" value="PPIase_dom_sf"/>
</dbReference>
<evidence type="ECO:0000256" key="8">
    <source>
        <dbReference type="ARBA" id="ARBA00038408"/>
    </source>
</evidence>
<accession>A0ABQ1HDT1</accession>
<dbReference type="GO" id="GO:0016853">
    <property type="term" value="F:isomerase activity"/>
    <property type="evidence" value="ECO:0007669"/>
    <property type="project" value="UniProtKB-KW"/>
</dbReference>
<evidence type="ECO:0000256" key="6">
    <source>
        <dbReference type="ARBA" id="ARBA00023136"/>
    </source>
</evidence>
<evidence type="ECO:0000313" key="14">
    <source>
        <dbReference type="EMBL" id="GGA71485.1"/>
    </source>
</evidence>
<proteinExistence type="inferred from homology"/>
<gene>
    <name evidence="14" type="primary">ppiD</name>
    <name evidence="14" type="ORF">GCM10011521_07020</name>
</gene>
<evidence type="ECO:0000256" key="2">
    <source>
        <dbReference type="ARBA" id="ARBA00022475"/>
    </source>
</evidence>
<evidence type="ECO:0000256" key="1">
    <source>
        <dbReference type="ARBA" id="ARBA00004382"/>
    </source>
</evidence>
<evidence type="ECO:0000256" key="3">
    <source>
        <dbReference type="ARBA" id="ARBA00022519"/>
    </source>
</evidence>
<comment type="caution">
    <text evidence="14">The sequence shown here is derived from an EMBL/GenBank/DDBJ whole genome shotgun (WGS) entry which is preliminary data.</text>
</comment>
<sequence>MLQTIRDKSSGWMAFTILGLVIITMAFFGVESYFSPKIETYSAKIEGPAKFWIWGKQVREIPQDRFQRRFEQARQAERSRQGDAFDSARFEAIQSKREVLDRLIDEEVLAMAAERDGITIGEAEVAAELKQMEEFQVNGQYSADQYRLGLAARGMTHGQFMATVAADMASRTVPGEVAATGLATDAELEAYLVLARQERDVELIDLPTPAAPEAPTDEALKAWYDSHGDRYTKPEQVAVEYVEIDGATLEVPTVVDEQTLRQRYDEQRRRYVTEPVRTAAHILVSVPADADEAEVEAARERAQALADQAREPGADFAALARENSDDVGSRADGGMLGPIEAGVFEGPFQDALFGLDEVGQVADPARTPEGWHVIQLADLEPGSERSFDEVRGEIEAEYLATERDRVYSDLGNRLIERIYRDPTALAPAAKEVGLEVKRTGLFARDAGEGIAAMAEVRQAAFADAQRVDRQVSDAVEIGPNHLVVLHVVEVEPAALIPFEEVREQVRADLVADSLSKASEKQAQALLERARAGESFADLASDVGRTVAELPALTRQSPLPPMLLEEAFRLSAPTGDAPSVGMVRLGADRHALVRVTAVREGEVGELDDATRDALRQQLAQARAVVEAEAYVRALRRQYTVTVAEDRL</sequence>
<keyword evidence="6 12" id="KW-0472">Membrane</keyword>
<evidence type="ECO:0000259" key="13">
    <source>
        <dbReference type="PROSITE" id="PS50198"/>
    </source>
</evidence>
<keyword evidence="15" id="KW-1185">Reference proteome</keyword>
<keyword evidence="2" id="KW-1003">Cell membrane</keyword>
<dbReference type="RefSeq" id="WP_188661389.1">
    <property type="nucleotide sequence ID" value="NZ_BMKC01000001.1"/>
</dbReference>
<evidence type="ECO:0000256" key="11">
    <source>
        <dbReference type="PROSITE-ProRule" id="PRU00278"/>
    </source>
</evidence>
<keyword evidence="7" id="KW-0143">Chaperone</keyword>
<dbReference type="PANTHER" id="PTHR47529:SF1">
    <property type="entry name" value="PERIPLASMIC CHAPERONE PPID"/>
    <property type="match status" value="1"/>
</dbReference>
<feature type="domain" description="PpiC" evidence="13">
    <location>
        <begin position="274"/>
        <end position="378"/>
    </location>
</feature>
<dbReference type="InterPro" id="IPR027304">
    <property type="entry name" value="Trigger_fact/SurA_dom_sf"/>
</dbReference>
<protein>
    <recommendedName>
        <fullName evidence="9">Periplasmic chaperone PpiD</fullName>
    </recommendedName>
    <alternativeName>
        <fullName evidence="10">Periplasmic folding chaperone</fullName>
    </alternativeName>
</protein>
<name>A0ABQ1HDT1_9GAMM</name>
<dbReference type="InterPro" id="IPR052029">
    <property type="entry name" value="PpiD_chaperone"/>
</dbReference>
<keyword evidence="5 12" id="KW-1133">Transmembrane helix</keyword>
<evidence type="ECO:0000256" key="4">
    <source>
        <dbReference type="ARBA" id="ARBA00022692"/>
    </source>
</evidence>
<reference evidence="15" key="1">
    <citation type="journal article" date="2019" name="Int. J. Syst. Evol. Microbiol.">
        <title>The Global Catalogue of Microorganisms (GCM) 10K type strain sequencing project: providing services to taxonomists for standard genome sequencing and annotation.</title>
        <authorList>
            <consortium name="The Broad Institute Genomics Platform"/>
            <consortium name="The Broad Institute Genome Sequencing Center for Infectious Disease"/>
            <person name="Wu L."/>
            <person name="Ma J."/>
        </authorList>
    </citation>
    <scope>NUCLEOTIDE SEQUENCE [LARGE SCALE GENOMIC DNA]</scope>
    <source>
        <strain evidence="15">CGMCC 1.15905</strain>
    </source>
</reference>
<dbReference type="Gene3D" id="1.10.4030.10">
    <property type="entry name" value="Porin chaperone SurA, peptide-binding domain"/>
    <property type="match status" value="1"/>
</dbReference>
<evidence type="ECO:0000256" key="5">
    <source>
        <dbReference type="ARBA" id="ARBA00022989"/>
    </source>
</evidence>
<dbReference type="Pfam" id="PF13624">
    <property type="entry name" value="SurA_N_3"/>
    <property type="match status" value="1"/>
</dbReference>
<evidence type="ECO:0000256" key="9">
    <source>
        <dbReference type="ARBA" id="ARBA00040743"/>
    </source>
</evidence>
<organism evidence="14 15">
    <name type="scientific">Arenimonas soli</name>
    <dbReference type="NCBI Taxonomy" id="2269504"/>
    <lineage>
        <taxon>Bacteria</taxon>
        <taxon>Pseudomonadati</taxon>
        <taxon>Pseudomonadota</taxon>
        <taxon>Gammaproteobacteria</taxon>
        <taxon>Lysobacterales</taxon>
        <taxon>Lysobacteraceae</taxon>
        <taxon>Arenimonas</taxon>
    </lineage>
</organism>
<dbReference type="EMBL" id="BMKC01000001">
    <property type="protein sequence ID" value="GGA71485.1"/>
    <property type="molecule type" value="Genomic_DNA"/>
</dbReference>
<dbReference type="InterPro" id="IPR023058">
    <property type="entry name" value="PPIase_PpiC_CS"/>
</dbReference>